<proteinExistence type="predicted"/>
<evidence type="ECO:0000313" key="2">
    <source>
        <dbReference type="Proteomes" id="UP001261624"/>
    </source>
</evidence>
<organism evidence="1 2">
    <name type="scientific">Autumnicola patrickiae</name>
    <dbReference type="NCBI Taxonomy" id="3075591"/>
    <lineage>
        <taxon>Bacteria</taxon>
        <taxon>Pseudomonadati</taxon>
        <taxon>Bacteroidota</taxon>
        <taxon>Flavobacteriia</taxon>
        <taxon>Flavobacteriales</taxon>
        <taxon>Flavobacteriaceae</taxon>
        <taxon>Autumnicola</taxon>
    </lineage>
</organism>
<name>A0ABU3E2T6_9FLAO</name>
<dbReference type="RefSeq" id="WP_311684690.1">
    <property type="nucleotide sequence ID" value="NZ_JAVRHM010000011.1"/>
</dbReference>
<dbReference type="Proteomes" id="UP001261624">
    <property type="component" value="Unassembled WGS sequence"/>
</dbReference>
<evidence type="ECO:0000313" key="1">
    <source>
        <dbReference type="EMBL" id="MDT0690305.1"/>
    </source>
</evidence>
<comment type="caution">
    <text evidence="1">The sequence shown here is derived from an EMBL/GenBank/DDBJ whole genome shotgun (WGS) entry which is preliminary data.</text>
</comment>
<protein>
    <recommendedName>
        <fullName evidence="3">MAE-28990/MAE-18760-like HEPN domain-containing protein</fullName>
    </recommendedName>
</protein>
<keyword evidence="2" id="KW-1185">Reference proteome</keyword>
<accession>A0ABU3E2T6</accession>
<evidence type="ECO:0008006" key="3">
    <source>
        <dbReference type="Google" id="ProtNLM"/>
    </source>
</evidence>
<dbReference type="EMBL" id="JAVRHM010000011">
    <property type="protein sequence ID" value="MDT0690305.1"/>
    <property type="molecule type" value="Genomic_DNA"/>
</dbReference>
<sequence>MKSNEIRLFREKLEQDQENLNIRRQFHEQYEWLEGYWNGRYRGNNHIDQFDREFGDYFWNLGELRDLVRDLASYPPIGSSKSNFDSTITIQRATYYLRFSTNLYEIEFPMDSDNDKEIANEWNKSAFNGSLTIVKQIRDNLFHGRKAELSEPQYTRNKELISMGVRITNLILEKLEDVENQKISIKKMKI</sequence>
<reference evidence="1 2" key="1">
    <citation type="submission" date="2023-09" db="EMBL/GenBank/DDBJ databases">
        <authorList>
            <person name="Rey-Velasco X."/>
        </authorList>
    </citation>
    <scope>NUCLEOTIDE SEQUENCE [LARGE SCALE GENOMIC DNA]</scope>
    <source>
        <strain evidence="1 2">F188</strain>
    </source>
</reference>
<gene>
    <name evidence="1" type="ORF">RM549_10950</name>
</gene>